<gene>
    <name evidence="2" type="ORF">KP509_38G012600</name>
</gene>
<sequence length="155" mass="17407">MTKKGSFKEAEEWVATVQVLKEGAFDVASHKLSELLGSRMKMSLVSCELDPETKEPKISPYGYLSFSGGEAKDVGDESWITVKFPNVRQDFGTPGALLVESHHDNEFFLKAVTLETAIPIHFACHSWITHCRHNSNRPRIFFPNQVSLFTCSQDS</sequence>
<protein>
    <recommendedName>
        <fullName evidence="1">PLAT domain-containing protein</fullName>
    </recommendedName>
</protein>
<dbReference type="SUPFAM" id="SSF49723">
    <property type="entry name" value="Lipase/lipooxygenase domain (PLAT/LH2 domain)"/>
    <property type="match status" value="1"/>
</dbReference>
<evidence type="ECO:0000259" key="1">
    <source>
        <dbReference type="SMART" id="SM00308"/>
    </source>
</evidence>
<dbReference type="EMBL" id="CM035443">
    <property type="protein sequence ID" value="KAH7277869.1"/>
    <property type="molecule type" value="Genomic_DNA"/>
</dbReference>
<organism evidence="2 3">
    <name type="scientific">Ceratopteris richardii</name>
    <name type="common">Triangle waterfern</name>
    <dbReference type="NCBI Taxonomy" id="49495"/>
    <lineage>
        <taxon>Eukaryota</taxon>
        <taxon>Viridiplantae</taxon>
        <taxon>Streptophyta</taxon>
        <taxon>Embryophyta</taxon>
        <taxon>Tracheophyta</taxon>
        <taxon>Polypodiopsida</taxon>
        <taxon>Polypodiidae</taxon>
        <taxon>Polypodiales</taxon>
        <taxon>Pteridineae</taxon>
        <taxon>Pteridaceae</taxon>
        <taxon>Parkerioideae</taxon>
        <taxon>Ceratopteris</taxon>
    </lineage>
</organism>
<reference evidence="2" key="1">
    <citation type="submission" date="2021-08" db="EMBL/GenBank/DDBJ databases">
        <title>WGS assembly of Ceratopteris richardii.</title>
        <authorList>
            <person name="Marchant D.B."/>
            <person name="Chen G."/>
            <person name="Jenkins J."/>
            <person name="Shu S."/>
            <person name="Leebens-Mack J."/>
            <person name="Grimwood J."/>
            <person name="Schmutz J."/>
            <person name="Soltis P."/>
            <person name="Soltis D."/>
            <person name="Chen Z.-H."/>
        </authorList>
    </citation>
    <scope>NUCLEOTIDE SEQUENCE</scope>
    <source>
        <strain evidence="2">Whitten #5841</strain>
        <tissue evidence="2">Leaf</tissue>
    </source>
</reference>
<accession>A0A8T2Q2H7</accession>
<evidence type="ECO:0000313" key="3">
    <source>
        <dbReference type="Proteomes" id="UP000825935"/>
    </source>
</evidence>
<dbReference type="InterPro" id="IPR036392">
    <property type="entry name" value="PLAT/LH2_dom_sf"/>
</dbReference>
<comment type="caution">
    <text evidence="2">The sequence shown here is derived from an EMBL/GenBank/DDBJ whole genome shotgun (WGS) entry which is preliminary data.</text>
</comment>
<dbReference type="AlphaFoldDB" id="A0A8T2Q2H7"/>
<dbReference type="Proteomes" id="UP000825935">
    <property type="component" value="Chromosome 38"/>
</dbReference>
<evidence type="ECO:0000313" key="2">
    <source>
        <dbReference type="EMBL" id="KAH7277869.1"/>
    </source>
</evidence>
<name>A0A8T2Q2H7_CERRI</name>
<feature type="domain" description="PLAT" evidence="1">
    <location>
        <begin position="11"/>
        <end position="144"/>
    </location>
</feature>
<dbReference type="InterPro" id="IPR001024">
    <property type="entry name" value="PLAT/LH2_dom"/>
</dbReference>
<proteinExistence type="predicted"/>
<keyword evidence="3" id="KW-1185">Reference proteome</keyword>
<dbReference type="Gene3D" id="2.60.60.20">
    <property type="entry name" value="PLAT/LH2 domain"/>
    <property type="match status" value="1"/>
</dbReference>
<dbReference type="SMART" id="SM00308">
    <property type="entry name" value="LH2"/>
    <property type="match status" value="1"/>
</dbReference>
<dbReference type="OrthoDB" id="1647310at2759"/>